<dbReference type="OrthoDB" id="3773432at2759"/>
<evidence type="ECO:0000256" key="1">
    <source>
        <dbReference type="SAM" id="SignalP"/>
    </source>
</evidence>
<evidence type="ECO:0000313" key="3">
    <source>
        <dbReference type="Proteomes" id="UP000800094"/>
    </source>
</evidence>
<dbReference type="RefSeq" id="XP_033679721.1">
    <property type="nucleotide sequence ID" value="XM_033824057.1"/>
</dbReference>
<organism evidence="2 3">
    <name type="scientific">Trematosphaeria pertusa</name>
    <dbReference type="NCBI Taxonomy" id="390896"/>
    <lineage>
        <taxon>Eukaryota</taxon>
        <taxon>Fungi</taxon>
        <taxon>Dikarya</taxon>
        <taxon>Ascomycota</taxon>
        <taxon>Pezizomycotina</taxon>
        <taxon>Dothideomycetes</taxon>
        <taxon>Pleosporomycetidae</taxon>
        <taxon>Pleosporales</taxon>
        <taxon>Massarineae</taxon>
        <taxon>Trematosphaeriaceae</taxon>
        <taxon>Trematosphaeria</taxon>
    </lineage>
</organism>
<feature type="chain" id="PRO_5025536393" evidence="1">
    <location>
        <begin position="20"/>
        <end position="272"/>
    </location>
</feature>
<keyword evidence="3" id="KW-1185">Reference proteome</keyword>
<protein>
    <submittedName>
        <fullName evidence="2">Uncharacterized protein</fullName>
    </submittedName>
</protein>
<reference evidence="2" key="1">
    <citation type="journal article" date="2020" name="Stud. Mycol.">
        <title>101 Dothideomycetes genomes: a test case for predicting lifestyles and emergence of pathogens.</title>
        <authorList>
            <person name="Haridas S."/>
            <person name="Albert R."/>
            <person name="Binder M."/>
            <person name="Bloem J."/>
            <person name="Labutti K."/>
            <person name="Salamov A."/>
            <person name="Andreopoulos B."/>
            <person name="Baker S."/>
            <person name="Barry K."/>
            <person name="Bills G."/>
            <person name="Bluhm B."/>
            <person name="Cannon C."/>
            <person name="Castanera R."/>
            <person name="Culley D."/>
            <person name="Daum C."/>
            <person name="Ezra D."/>
            <person name="Gonzalez J."/>
            <person name="Henrissat B."/>
            <person name="Kuo A."/>
            <person name="Liang C."/>
            <person name="Lipzen A."/>
            <person name="Lutzoni F."/>
            <person name="Magnuson J."/>
            <person name="Mondo S."/>
            <person name="Nolan M."/>
            <person name="Ohm R."/>
            <person name="Pangilinan J."/>
            <person name="Park H.-J."/>
            <person name="Ramirez L."/>
            <person name="Alfaro M."/>
            <person name="Sun H."/>
            <person name="Tritt A."/>
            <person name="Yoshinaga Y."/>
            <person name="Zwiers L.-H."/>
            <person name="Turgeon B."/>
            <person name="Goodwin S."/>
            <person name="Spatafora J."/>
            <person name="Crous P."/>
            <person name="Grigoriev I."/>
        </authorList>
    </citation>
    <scope>NUCLEOTIDE SEQUENCE</scope>
    <source>
        <strain evidence="2">CBS 122368</strain>
    </source>
</reference>
<dbReference type="AlphaFoldDB" id="A0A6A6I385"/>
<feature type="signal peptide" evidence="1">
    <location>
        <begin position="1"/>
        <end position="19"/>
    </location>
</feature>
<sequence length="272" mass="30370">MLGPKSLLFSVLLPVSVLSYILPRNEAPPVDPGEEYGSVYIKNSCGSDLYAYSVGAWLEGSDHSNDEFTIPAGGTYHEAYRVVVPKEGVGMDSTLKKMPGQGISIKISNVTGDLSNILQLEYSLVQNPLRDKFRRLDYDISLLDCAKPPADHANMTDVQSSQELEWNQKKIDGCPGYQGGVALWFTDSKKCRPIYCDGQSYCDGIYNYDKTREGEMSLACHEEYRGDLYFEVCVGNGNGSVHLHGRDCIRKHNTDIEQDCIFSLRGMGIYRY</sequence>
<name>A0A6A6I385_9PLEO</name>
<proteinExistence type="predicted"/>
<gene>
    <name evidence="2" type="ORF">BU26DRAFT_434100</name>
</gene>
<evidence type="ECO:0000313" key="2">
    <source>
        <dbReference type="EMBL" id="KAF2244717.1"/>
    </source>
</evidence>
<dbReference type="Proteomes" id="UP000800094">
    <property type="component" value="Unassembled WGS sequence"/>
</dbReference>
<keyword evidence="1" id="KW-0732">Signal</keyword>
<dbReference type="GeneID" id="54577387"/>
<dbReference type="EMBL" id="ML987202">
    <property type="protein sequence ID" value="KAF2244717.1"/>
    <property type="molecule type" value="Genomic_DNA"/>
</dbReference>
<accession>A0A6A6I385</accession>